<gene>
    <name evidence="6" type="ORF">L3X37_13135</name>
</gene>
<name>A0AAE3ESH8_9FLAO</name>
<dbReference type="InterPro" id="IPR023774">
    <property type="entry name" value="Put_metal_dep_hydrolase_YfiT"/>
</dbReference>
<dbReference type="GO" id="GO:0046872">
    <property type="term" value="F:metal ion binding"/>
    <property type="evidence" value="ECO:0007669"/>
    <property type="project" value="UniProtKB-KW"/>
</dbReference>
<accession>A0AAE3ESH8</accession>
<dbReference type="GO" id="GO:0016787">
    <property type="term" value="F:hydrolase activity"/>
    <property type="evidence" value="ECO:0007669"/>
    <property type="project" value="UniProtKB-KW"/>
</dbReference>
<keyword evidence="3 6" id="KW-0378">Hydrolase</keyword>
<evidence type="ECO:0000259" key="5">
    <source>
        <dbReference type="Pfam" id="PF12867"/>
    </source>
</evidence>
<feature type="domain" description="DinB-like" evidence="5">
    <location>
        <begin position="34"/>
        <end position="171"/>
    </location>
</feature>
<dbReference type="Pfam" id="PF12867">
    <property type="entry name" value="DinB_2"/>
    <property type="match status" value="1"/>
</dbReference>
<dbReference type="Gene3D" id="1.20.120.450">
    <property type="entry name" value="dinb family like domain"/>
    <property type="match status" value="1"/>
</dbReference>
<evidence type="ECO:0000256" key="1">
    <source>
        <dbReference type="ARBA" id="ARBA00022490"/>
    </source>
</evidence>
<dbReference type="SUPFAM" id="SSF109854">
    <property type="entry name" value="DinB/YfiT-like putative metalloenzymes"/>
    <property type="match status" value="1"/>
</dbReference>
<evidence type="ECO:0000256" key="3">
    <source>
        <dbReference type="ARBA" id="ARBA00022801"/>
    </source>
</evidence>
<proteinExistence type="inferred from homology"/>
<dbReference type="HAMAP" id="MF_01256">
    <property type="entry name" value="YfiT_hydrol"/>
    <property type="match status" value="1"/>
</dbReference>
<keyword evidence="7" id="KW-1185">Reference proteome</keyword>
<organism evidence="6 7">
    <name type="scientific">Wocania arenilitoris</name>
    <dbReference type="NCBI Taxonomy" id="2044858"/>
    <lineage>
        <taxon>Bacteria</taxon>
        <taxon>Pseudomonadati</taxon>
        <taxon>Bacteroidota</taxon>
        <taxon>Flavobacteriia</taxon>
        <taxon>Flavobacteriales</taxon>
        <taxon>Flavobacteriaceae</taxon>
        <taxon>Wocania</taxon>
    </lineage>
</organism>
<comment type="caution">
    <text evidence="6">The sequence shown here is derived from an EMBL/GenBank/DDBJ whole genome shotgun (WGS) entry which is preliminary data.</text>
</comment>
<sequence>MTYKELQQLRYPIGEFKAPEHITSQLLNQWIETLERFPLRLEALVKFLTKKQLDTPYRPDGWTIRQVVHHISDSHHHSYIRFKWALTEDKPVIKPYQEGLWAELHDTKTAPIAMSLEHLKAVHYKLVYLLKGLSEAQWGRSFIHPESNSEVLLNLNVGIYVWHCNHHYAHIENALKQNGWI</sequence>
<evidence type="ECO:0000256" key="4">
    <source>
        <dbReference type="ARBA" id="ARBA00022833"/>
    </source>
</evidence>
<reference evidence="6" key="1">
    <citation type="submission" date="2022-01" db="EMBL/GenBank/DDBJ databases">
        <title>Draft genome sequence of Sabulilitoribacter arenilitoris KCTC 52401.</title>
        <authorList>
            <person name="Oh J.-S."/>
        </authorList>
    </citation>
    <scope>NUCLEOTIDE SEQUENCE</scope>
    <source>
        <strain evidence="6">HMF6543</strain>
    </source>
</reference>
<keyword evidence="2" id="KW-0479">Metal-binding</keyword>
<keyword evidence="1" id="KW-0963">Cytoplasm</keyword>
<dbReference type="NCBIfam" id="NF009807">
    <property type="entry name" value="PRK13291.1"/>
    <property type="match status" value="1"/>
</dbReference>
<evidence type="ECO:0000313" key="6">
    <source>
        <dbReference type="EMBL" id="MCF7569295.1"/>
    </source>
</evidence>
<dbReference type="AlphaFoldDB" id="A0AAE3ESH8"/>
<dbReference type="RefSeq" id="WP_237240624.1">
    <property type="nucleotide sequence ID" value="NZ_JAKKDU010000017.1"/>
</dbReference>
<dbReference type="InterPro" id="IPR034660">
    <property type="entry name" value="DinB/YfiT-like"/>
</dbReference>
<protein>
    <submittedName>
        <fullName evidence="6">Metal-dependent hydrolase</fullName>
    </submittedName>
</protein>
<dbReference type="Proteomes" id="UP001199795">
    <property type="component" value="Unassembled WGS sequence"/>
</dbReference>
<keyword evidence="4" id="KW-0862">Zinc</keyword>
<dbReference type="InterPro" id="IPR024775">
    <property type="entry name" value="DinB-like"/>
</dbReference>
<dbReference type="EMBL" id="JAKKDU010000017">
    <property type="protein sequence ID" value="MCF7569295.1"/>
    <property type="molecule type" value="Genomic_DNA"/>
</dbReference>
<evidence type="ECO:0000256" key="2">
    <source>
        <dbReference type="ARBA" id="ARBA00022723"/>
    </source>
</evidence>
<evidence type="ECO:0000313" key="7">
    <source>
        <dbReference type="Proteomes" id="UP001199795"/>
    </source>
</evidence>